<evidence type="ECO:0000313" key="2">
    <source>
        <dbReference type="Proteomes" id="UP001157502"/>
    </source>
</evidence>
<comment type="caution">
    <text evidence="1">The sequence shown here is derived from an EMBL/GenBank/DDBJ whole genome shotgun (WGS) entry which is preliminary data.</text>
</comment>
<sequence>MDSDCDYLLYSEADTDSVEDDQPCLHCSDYPIQKRPIRCTVKYNTPEVSFDRALTGCMVPYVEVYEVTRCSSGRSDCNWFGASATPLCYAKDGAVVSLQGAIHMQDVSPNGTWLSERAECRRSMSRLSLAGMMCVRLPELNRIVLEQKNDDGLLYLANKWLSGKANMTEGIELFGPFVCDAMLAPVLHKLLRSDWLEERKELCETNNELKLGWAQEFYRWTCVTKNATASRVFARDVKCPLKRESSHSYRIGTRILDTMRRCGYTAWSAVQAVRSSERQIAKLVCAECRPRLLASCVFLIECAATEASRRRDWLVRNEAVIQLAWLLYQIHKPQGCVSKELLDAWTESIMTHSIRFQEYKAKGAVSDAEALVVIFAIDHLPVVSEYPSDAVFKHRYDTGDTTPDPELLEVIRQNYRFSPVLYPIASVDSIKISTAVDVLNKTRGAMEARAQEVDVVARALVSYPPRVAASALEDLTLKAPNTPLFSDRIWPVFVNPTRACYKMFKALALPVSPSPMYTLELLARAWRRVTPVVFERFTPMSTGGVVKVTYEHYIKYLTGPLNVLAGLALISEPERNSMVDVLSKGVLPCFAGEGDSLPDRLVSSTLALTFAACGPTGVWGHRGRRPWQPHHGYLSWAVVLCCVTAAGSVDQKVCFDWGEIAQALRIVFGNLLDISTILRAAELYVPELLAQLPYAKKLKRIPDSVRSSIESRDVWFVNEHMGELSPDADSDPPFTYLGNLAHGLHSSIQGTLTKSRARPIAQALHGLDSEFDPWCGALMFRGFDEDLEDPEAPESEDPSRVSVQHESEETCPFVIIESEETVTENPVSRYSAITTAVQVAEPFPRLDRRCQSEGSRKDPWALEPEHVRVERGQTGCRRLCKGLWVASVDKLGFRKGHLFLTMVQPSDATQDVRWTSALAVKNPCLINIASTMYRKIRDKVAKVTTCSNAYPTLIEALWVLFMRSNSSPAATAATEASAPSSANAAVSEPSTPEALAVMVHLAVQMLNLETDTDMGACKDIKAMYSRTCYAEAEFILVTAIAGGLFGVNVELRVDGSSYHVINQHYQGLWAHGSIGYDGSNWYVTGDTVNGHQVSTPQEPRTVNCYHTGTLGAYIRLNNLKLDKVPSDNYCGFHTVAALLGGPQFGSPCAHGARKTLVQKTTEYMLSNQAVDGIQTYLEINQIYTREDLTSLLMQDNRWLSTEEVTFMLNAYGKLSTMITEHSYPIFDPNRTHFLFKDCHYEPVTHV</sequence>
<name>A0ACC2H1Y7_DALPE</name>
<dbReference type="EMBL" id="CM055733">
    <property type="protein sequence ID" value="KAJ8009888.1"/>
    <property type="molecule type" value="Genomic_DNA"/>
</dbReference>
<gene>
    <name evidence="1" type="ORF">DPEC_G00068850</name>
</gene>
<evidence type="ECO:0000313" key="1">
    <source>
        <dbReference type="EMBL" id="KAJ8009888.1"/>
    </source>
</evidence>
<dbReference type="Proteomes" id="UP001157502">
    <property type="component" value="Chromosome 6"/>
</dbReference>
<keyword evidence="2" id="KW-1185">Reference proteome</keyword>
<organism evidence="1 2">
    <name type="scientific">Dallia pectoralis</name>
    <name type="common">Alaska blackfish</name>
    <dbReference type="NCBI Taxonomy" id="75939"/>
    <lineage>
        <taxon>Eukaryota</taxon>
        <taxon>Metazoa</taxon>
        <taxon>Chordata</taxon>
        <taxon>Craniata</taxon>
        <taxon>Vertebrata</taxon>
        <taxon>Euteleostomi</taxon>
        <taxon>Actinopterygii</taxon>
        <taxon>Neopterygii</taxon>
        <taxon>Teleostei</taxon>
        <taxon>Protacanthopterygii</taxon>
        <taxon>Esociformes</taxon>
        <taxon>Umbridae</taxon>
        <taxon>Dallia</taxon>
    </lineage>
</organism>
<accession>A0ACC2H1Y7</accession>
<reference evidence="1" key="1">
    <citation type="submission" date="2021-05" db="EMBL/GenBank/DDBJ databases">
        <authorList>
            <person name="Pan Q."/>
            <person name="Jouanno E."/>
            <person name="Zahm M."/>
            <person name="Klopp C."/>
            <person name="Cabau C."/>
            <person name="Louis A."/>
            <person name="Berthelot C."/>
            <person name="Parey E."/>
            <person name="Roest Crollius H."/>
            <person name="Montfort J."/>
            <person name="Robinson-Rechavi M."/>
            <person name="Bouchez O."/>
            <person name="Lampietro C."/>
            <person name="Lopez Roques C."/>
            <person name="Donnadieu C."/>
            <person name="Postlethwait J."/>
            <person name="Bobe J."/>
            <person name="Dillon D."/>
            <person name="Chandos A."/>
            <person name="von Hippel F."/>
            <person name="Guiguen Y."/>
        </authorList>
    </citation>
    <scope>NUCLEOTIDE SEQUENCE</scope>
    <source>
        <strain evidence="1">YG-Jan2019</strain>
    </source>
</reference>
<proteinExistence type="predicted"/>
<protein>
    <submittedName>
        <fullName evidence="1">Uncharacterized protein</fullName>
    </submittedName>
</protein>